<evidence type="ECO:0008006" key="5">
    <source>
        <dbReference type="Google" id="ProtNLM"/>
    </source>
</evidence>
<dbReference type="Proteomes" id="UP000032261">
    <property type="component" value="Chromosome"/>
</dbReference>
<dbReference type="PATRIC" id="fig|42094.4.peg.370"/>
<keyword evidence="2" id="KW-0732">Signal</keyword>
<accession>A0A0C5RBW4</accession>
<dbReference type="AlphaFoldDB" id="A0A0C5RBW4"/>
<feature type="signal peptide" evidence="2">
    <location>
        <begin position="1"/>
        <end position="31"/>
    </location>
</feature>
<feature type="compositionally biased region" description="Low complexity" evidence="1">
    <location>
        <begin position="45"/>
        <end position="65"/>
    </location>
</feature>
<evidence type="ECO:0000313" key="4">
    <source>
        <dbReference type="Proteomes" id="UP000032261"/>
    </source>
</evidence>
<sequence length="222" mass="25347">MKLKTSKKQVRIIAFSSALVLAGLVSTTAFACNNNKTSKPKQVDQPTVEQPQTQAQTQAQTNTDQYPAWKQDSIDKINQLQFTSNEEKAKLIEQIKKSDDLAFVLDISKSINQFDNYKRDIISKFILLDYLSESYLNKAKEQIIAQTKDQKDNVETIFDQLKQFNQYKQSKNVTISVDFVKLTSEESISFQNRIKEAENEADVDAIYKEAEDLNNSRTKASV</sequence>
<dbReference type="RefSeq" id="WP_208895266.1">
    <property type="nucleotide sequence ID" value="NZ_CP009770.1"/>
</dbReference>
<protein>
    <recommendedName>
        <fullName evidence="5">Lipoprotein</fullName>
    </recommendedName>
</protein>
<dbReference type="STRING" id="42094.JM47_01905"/>
<reference evidence="3 4" key="1">
    <citation type="journal article" date="2015" name="Genome Announc.">
        <title>Genome Sequence of Ureaplasma diversum Strain ATCC 49782.</title>
        <authorList>
            <person name="Marques L.M."/>
            <person name="Guimaraes A.M."/>
            <person name="Martins H.B."/>
            <person name="Rezende I.S."/>
            <person name="Barbosa M.S."/>
            <person name="Campos G.B."/>
            <person name="do Nascimento N.C."/>
            <person name="Dos Santos A.P."/>
            <person name="Amorim A.T."/>
            <person name="Santos V.M."/>
            <person name="Messick J.B."/>
            <person name="Timenetsky J."/>
        </authorList>
    </citation>
    <scope>NUCLEOTIDE SEQUENCE [LARGE SCALE GENOMIC DNA]</scope>
    <source>
        <strain evidence="3 4">ATCC 49782</strain>
    </source>
</reference>
<evidence type="ECO:0000256" key="2">
    <source>
        <dbReference type="SAM" id="SignalP"/>
    </source>
</evidence>
<organism evidence="3 4">
    <name type="scientific">Ureaplasma diversum</name>
    <dbReference type="NCBI Taxonomy" id="42094"/>
    <lineage>
        <taxon>Bacteria</taxon>
        <taxon>Bacillati</taxon>
        <taxon>Mycoplasmatota</taxon>
        <taxon>Mycoplasmoidales</taxon>
        <taxon>Mycoplasmoidaceae</taxon>
        <taxon>Ureaplasma</taxon>
    </lineage>
</organism>
<feature type="chain" id="PRO_5002182247" description="Lipoprotein" evidence="2">
    <location>
        <begin position="32"/>
        <end position="222"/>
    </location>
</feature>
<evidence type="ECO:0000313" key="3">
    <source>
        <dbReference type="EMBL" id="AJQ45346.1"/>
    </source>
</evidence>
<dbReference type="HOGENOM" id="CLU_1244909_0_0_14"/>
<dbReference type="KEGG" id="ude:JM47_01905"/>
<gene>
    <name evidence="3" type="ORF">JM47_01905</name>
</gene>
<dbReference type="PROSITE" id="PS51257">
    <property type="entry name" value="PROKAR_LIPOPROTEIN"/>
    <property type="match status" value="1"/>
</dbReference>
<proteinExistence type="predicted"/>
<name>A0A0C5RBW4_9BACT</name>
<feature type="region of interest" description="Disordered" evidence="1">
    <location>
        <begin position="37"/>
        <end position="65"/>
    </location>
</feature>
<dbReference type="EMBL" id="CP009770">
    <property type="protein sequence ID" value="AJQ45346.1"/>
    <property type="molecule type" value="Genomic_DNA"/>
</dbReference>
<evidence type="ECO:0000256" key="1">
    <source>
        <dbReference type="SAM" id="MobiDB-lite"/>
    </source>
</evidence>